<comment type="caution">
    <text evidence="2">The sequence shown here is derived from an EMBL/GenBank/DDBJ whole genome shotgun (WGS) entry which is preliminary data.</text>
</comment>
<reference evidence="2 3" key="1">
    <citation type="submission" date="2020-08" db="EMBL/GenBank/DDBJ databases">
        <title>Genomic Encyclopedia of Type Strains, Phase IV (KMG-IV): sequencing the most valuable type-strain genomes for metagenomic binning, comparative biology and taxonomic classification.</title>
        <authorList>
            <person name="Goeker M."/>
        </authorList>
    </citation>
    <scope>NUCLEOTIDE SEQUENCE [LARGE SCALE GENOMIC DNA]</scope>
    <source>
        <strain evidence="2 3">DSM 7465</strain>
    </source>
</reference>
<dbReference type="AlphaFoldDB" id="A0A840HYI4"/>
<gene>
    <name evidence="2" type="ORF">HNQ99_002965</name>
</gene>
<evidence type="ECO:0000256" key="1">
    <source>
        <dbReference type="SAM" id="Phobius"/>
    </source>
</evidence>
<keyword evidence="1" id="KW-1133">Transmembrane helix</keyword>
<name>A0A840HYI4_9SPHN</name>
<feature type="transmembrane region" description="Helical" evidence="1">
    <location>
        <begin position="20"/>
        <end position="40"/>
    </location>
</feature>
<sequence>MLDDNEQEPVGFVDAIRNKAAIIVGILGLMAWMALLWLMFGDVL</sequence>
<keyword evidence="1" id="KW-0812">Transmembrane</keyword>
<accession>A0A840HYI4</accession>
<protein>
    <submittedName>
        <fullName evidence="2">Uncharacterized protein</fullName>
    </submittedName>
</protein>
<organism evidence="2 3">
    <name type="scientific">Rhizorhapis suberifaciens</name>
    <name type="common">corky root of lettuce</name>
    <dbReference type="NCBI Taxonomy" id="13656"/>
    <lineage>
        <taxon>Bacteria</taxon>
        <taxon>Pseudomonadati</taxon>
        <taxon>Pseudomonadota</taxon>
        <taxon>Alphaproteobacteria</taxon>
        <taxon>Sphingomonadales</taxon>
        <taxon>Sphingomonadaceae</taxon>
        <taxon>Rhizorhapis</taxon>
    </lineage>
</organism>
<proteinExistence type="predicted"/>
<keyword evidence="3" id="KW-1185">Reference proteome</keyword>
<evidence type="ECO:0000313" key="2">
    <source>
        <dbReference type="EMBL" id="MBB4642629.1"/>
    </source>
</evidence>
<evidence type="ECO:0000313" key="3">
    <source>
        <dbReference type="Proteomes" id="UP000575068"/>
    </source>
</evidence>
<dbReference type="Proteomes" id="UP000575068">
    <property type="component" value="Unassembled WGS sequence"/>
</dbReference>
<dbReference type="EMBL" id="JACHOV010000012">
    <property type="protein sequence ID" value="MBB4642629.1"/>
    <property type="molecule type" value="Genomic_DNA"/>
</dbReference>
<dbReference type="RefSeq" id="WP_281376849.1">
    <property type="nucleotide sequence ID" value="NZ_JACHOV010000012.1"/>
</dbReference>
<keyword evidence="1" id="KW-0472">Membrane</keyword>